<reference evidence="1" key="1">
    <citation type="journal article" date="2022" name="bioRxiv">
        <title>Sequencing and chromosome-scale assembly of the giantPleurodeles waltlgenome.</title>
        <authorList>
            <person name="Brown T."/>
            <person name="Elewa A."/>
            <person name="Iarovenko S."/>
            <person name="Subramanian E."/>
            <person name="Araus A.J."/>
            <person name="Petzold A."/>
            <person name="Susuki M."/>
            <person name="Suzuki K.-i.T."/>
            <person name="Hayashi T."/>
            <person name="Toyoda A."/>
            <person name="Oliveira C."/>
            <person name="Osipova E."/>
            <person name="Leigh N.D."/>
            <person name="Simon A."/>
            <person name="Yun M.H."/>
        </authorList>
    </citation>
    <scope>NUCLEOTIDE SEQUENCE</scope>
    <source>
        <strain evidence="1">20211129_DDA</strain>
        <tissue evidence="1">Liver</tissue>
    </source>
</reference>
<accession>A0AAV7LX32</accession>
<sequence length="132" mass="14914">MDKYAMTKQWVVMAGGEKEEPGVSEPLLGSIMVAIQDLKTSLESKLNTLTIDDNLLRADLQKMPGKVTSVESHIHQLQSTSKKLEEQVLTRQQDFMAARLQDQEGRARRNNLQGLGSRRGRRGLVGTFFWRS</sequence>
<name>A0AAV7LX32_PLEWA</name>
<dbReference type="AlphaFoldDB" id="A0AAV7LX32"/>
<proteinExistence type="predicted"/>
<dbReference type="EMBL" id="JANPWB010000015">
    <property type="protein sequence ID" value="KAJ1093403.1"/>
    <property type="molecule type" value="Genomic_DNA"/>
</dbReference>
<dbReference type="Proteomes" id="UP001066276">
    <property type="component" value="Chromosome 11"/>
</dbReference>
<gene>
    <name evidence="1" type="ORF">NDU88_006504</name>
</gene>
<evidence type="ECO:0000313" key="1">
    <source>
        <dbReference type="EMBL" id="KAJ1093403.1"/>
    </source>
</evidence>
<organism evidence="1 2">
    <name type="scientific">Pleurodeles waltl</name>
    <name type="common">Iberian ribbed newt</name>
    <dbReference type="NCBI Taxonomy" id="8319"/>
    <lineage>
        <taxon>Eukaryota</taxon>
        <taxon>Metazoa</taxon>
        <taxon>Chordata</taxon>
        <taxon>Craniata</taxon>
        <taxon>Vertebrata</taxon>
        <taxon>Euteleostomi</taxon>
        <taxon>Amphibia</taxon>
        <taxon>Batrachia</taxon>
        <taxon>Caudata</taxon>
        <taxon>Salamandroidea</taxon>
        <taxon>Salamandridae</taxon>
        <taxon>Pleurodelinae</taxon>
        <taxon>Pleurodeles</taxon>
    </lineage>
</organism>
<keyword evidence="2" id="KW-1185">Reference proteome</keyword>
<comment type="caution">
    <text evidence="1">The sequence shown here is derived from an EMBL/GenBank/DDBJ whole genome shotgun (WGS) entry which is preliminary data.</text>
</comment>
<evidence type="ECO:0000313" key="2">
    <source>
        <dbReference type="Proteomes" id="UP001066276"/>
    </source>
</evidence>
<protein>
    <submittedName>
        <fullName evidence="1">Uncharacterized protein</fullName>
    </submittedName>
</protein>